<evidence type="ECO:0000313" key="3">
    <source>
        <dbReference type="Proteomes" id="UP000279995"/>
    </source>
</evidence>
<dbReference type="EMBL" id="CP033065">
    <property type="protein sequence ID" value="AYM85801.1"/>
    <property type="molecule type" value="Genomic_DNA"/>
</dbReference>
<dbReference type="Proteomes" id="UP000279995">
    <property type="component" value="Chromosome I"/>
</dbReference>
<sequence>MCSSPKSSRAVKKSAINFNDELTQEQRLRFAAKANLAQLRREQRQAANKRFEQKHRPAKKPATGLFSWLHQLVS</sequence>
<feature type="compositionally biased region" description="Basic and acidic residues" evidence="1">
    <location>
        <begin position="43"/>
        <end position="55"/>
    </location>
</feature>
<feature type="region of interest" description="Disordered" evidence="1">
    <location>
        <begin position="43"/>
        <end position="62"/>
    </location>
</feature>
<proteinExistence type="predicted"/>
<gene>
    <name evidence="2" type="ORF">D9T18_03350</name>
</gene>
<evidence type="ECO:0008006" key="4">
    <source>
        <dbReference type="Google" id="ProtNLM"/>
    </source>
</evidence>
<name>A0AAD0TWX1_9GAMM</name>
<organism evidence="2 3">
    <name type="scientific">Pseudoalteromonas agarivorans</name>
    <dbReference type="NCBI Taxonomy" id="176102"/>
    <lineage>
        <taxon>Bacteria</taxon>
        <taxon>Pseudomonadati</taxon>
        <taxon>Pseudomonadota</taxon>
        <taxon>Gammaproteobacteria</taxon>
        <taxon>Alteromonadales</taxon>
        <taxon>Pseudoalteromonadaceae</taxon>
        <taxon>Pseudoalteromonas</taxon>
    </lineage>
</organism>
<dbReference type="RefSeq" id="WP_121637048.1">
    <property type="nucleotide sequence ID" value="NZ_CP033065.1"/>
</dbReference>
<evidence type="ECO:0000256" key="1">
    <source>
        <dbReference type="SAM" id="MobiDB-lite"/>
    </source>
</evidence>
<protein>
    <recommendedName>
        <fullName evidence="4">Orphan protein</fullName>
    </recommendedName>
</protein>
<accession>A0AAD0TWX1</accession>
<reference evidence="2 3" key="1">
    <citation type="submission" date="2018-10" db="EMBL/GenBank/DDBJ databases">
        <title>Complete Genome Sequence and Transcriptomic Profiles of a Marine Bacterium, Pseudoalteromonas agarivorans Hao 2018.</title>
        <authorList>
            <person name="Hao L."/>
        </authorList>
    </citation>
    <scope>NUCLEOTIDE SEQUENCE [LARGE SCALE GENOMIC DNA]</scope>
    <source>
        <strain evidence="2 3">Hao 2018</strain>
    </source>
</reference>
<dbReference type="AlphaFoldDB" id="A0AAD0TWX1"/>
<evidence type="ECO:0000313" key="2">
    <source>
        <dbReference type="EMBL" id="AYM85801.1"/>
    </source>
</evidence>